<sequence>MDIGFSKSLNVATLYVKYAKSSGSDMLIVLIYVGDILIIGNKEAEVEDIKGRMRSVFEMSDLGKMAYFLGMEVHQWEQVNYLSRFMQTPVEKHFKGAKRVVRYIKGTTNYGINYGNATSVKLLGFSNGDWAGNDEHMKSISGSCFTVGTGVITWRSKKQGLVAQSTAEAEYIGLFKAIKQAI</sequence>
<dbReference type="PANTHER" id="PTHR11439:SF503">
    <property type="entry name" value="CYSTEINE-RICH RLK (RECEPTOR-LIKE PROTEIN KINASE) 8"/>
    <property type="match status" value="1"/>
</dbReference>
<gene>
    <name evidence="3" type="primary">LOC120259917</name>
</gene>
<dbReference type="Proteomes" id="UP001515500">
    <property type="component" value="Chromosome 5"/>
</dbReference>
<dbReference type="PANTHER" id="PTHR11439">
    <property type="entry name" value="GAG-POL-RELATED RETROTRANSPOSON"/>
    <property type="match status" value="1"/>
</dbReference>
<dbReference type="GeneID" id="120259917"/>
<accession>A0AB40B7R1</accession>
<feature type="domain" description="Reverse transcriptase Ty1/copia-type" evidence="1">
    <location>
        <begin position="2"/>
        <end position="82"/>
    </location>
</feature>
<evidence type="ECO:0000313" key="3">
    <source>
        <dbReference type="RefSeq" id="XP_039123310.1"/>
    </source>
</evidence>
<reference evidence="3" key="1">
    <citation type="submission" date="2025-08" db="UniProtKB">
        <authorList>
            <consortium name="RefSeq"/>
        </authorList>
    </citation>
    <scope>IDENTIFICATION</scope>
</reference>
<proteinExistence type="predicted"/>
<dbReference type="RefSeq" id="XP_039123310.1">
    <property type="nucleotide sequence ID" value="XM_039267376.1"/>
</dbReference>
<organism evidence="2 3">
    <name type="scientific">Dioscorea cayennensis subsp. rotundata</name>
    <name type="common">White Guinea yam</name>
    <name type="synonym">Dioscorea rotundata</name>
    <dbReference type="NCBI Taxonomy" id="55577"/>
    <lineage>
        <taxon>Eukaryota</taxon>
        <taxon>Viridiplantae</taxon>
        <taxon>Streptophyta</taxon>
        <taxon>Embryophyta</taxon>
        <taxon>Tracheophyta</taxon>
        <taxon>Spermatophyta</taxon>
        <taxon>Magnoliopsida</taxon>
        <taxon>Liliopsida</taxon>
        <taxon>Dioscoreales</taxon>
        <taxon>Dioscoreaceae</taxon>
        <taxon>Dioscorea</taxon>
    </lineage>
</organism>
<dbReference type="CDD" id="cd09272">
    <property type="entry name" value="RNase_HI_RT_Ty1"/>
    <property type="match status" value="1"/>
</dbReference>
<dbReference type="InterPro" id="IPR013103">
    <property type="entry name" value="RVT_2"/>
</dbReference>
<evidence type="ECO:0000259" key="1">
    <source>
        <dbReference type="Pfam" id="PF07727"/>
    </source>
</evidence>
<protein>
    <submittedName>
        <fullName evidence="3">Secreted RxLR effector protein 161-like</fullName>
    </submittedName>
</protein>
<keyword evidence="2" id="KW-1185">Reference proteome</keyword>
<evidence type="ECO:0000313" key="2">
    <source>
        <dbReference type="Proteomes" id="UP001515500"/>
    </source>
</evidence>
<dbReference type="Pfam" id="PF07727">
    <property type="entry name" value="RVT_2"/>
    <property type="match status" value="1"/>
</dbReference>
<name>A0AB40B7R1_DIOCR</name>
<dbReference type="AlphaFoldDB" id="A0AB40B7R1"/>